<accession>D1Z2S3</accession>
<dbReference type="PANTHER" id="PTHR40082">
    <property type="entry name" value="BLR5956 PROTEIN"/>
    <property type="match status" value="1"/>
</dbReference>
<dbReference type="NCBIfam" id="NF004587">
    <property type="entry name" value="PRK05928.2-5"/>
    <property type="match status" value="1"/>
</dbReference>
<dbReference type="FunCoup" id="D1Z2S3">
    <property type="interactions" value="77"/>
</dbReference>
<evidence type="ECO:0000313" key="3">
    <source>
        <dbReference type="Proteomes" id="UP000001882"/>
    </source>
</evidence>
<dbReference type="RefSeq" id="WP_012901665.1">
    <property type="nucleotide sequence ID" value="NC_013665.1"/>
</dbReference>
<dbReference type="Gene3D" id="3.40.50.10090">
    <property type="match status" value="2"/>
</dbReference>
<dbReference type="CDD" id="cd06578">
    <property type="entry name" value="HemD"/>
    <property type="match status" value="1"/>
</dbReference>
<proteinExistence type="predicted"/>
<dbReference type="InterPro" id="IPR003754">
    <property type="entry name" value="4pyrrol_synth_uPrphyn_synth"/>
</dbReference>
<dbReference type="PANTHER" id="PTHR40082:SF1">
    <property type="entry name" value="BLR5956 PROTEIN"/>
    <property type="match status" value="1"/>
</dbReference>
<dbReference type="eggNOG" id="arCOG02048">
    <property type="taxonomic scope" value="Archaea"/>
</dbReference>
<dbReference type="Pfam" id="PF02602">
    <property type="entry name" value="HEM4"/>
    <property type="match status" value="1"/>
</dbReference>
<dbReference type="OrthoDB" id="15395at2157"/>
<organism evidence="2 3">
    <name type="scientific">Methanocella paludicola (strain DSM 17711 / JCM 13418 / NBRC 101707 / SANAE)</name>
    <dbReference type="NCBI Taxonomy" id="304371"/>
    <lineage>
        <taxon>Archaea</taxon>
        <taxon>Methanobacteriati</taxon>
        <taxon>Methanobacteriota</taxon>
        <taxon>Stenosarchaea group</taxon>
        <taxon>Methanomicrobia</taxon>
        <taxon>Methanocellales</taxon>
        <taxon>Methanocellaceae</taxon>
        <taxon>Methanocella</taxon>
    </lineage>
</organism>
<feature type="domain" description="Tetrapyrrole biosynthesis uroporphyrinogen III synthase" evidence="1">
    <location>
        <begin position="23"/>
        <end position="254"/>
    </location>
</feature>
<dbReference type="InterPro" id="IPR036108">
    <property type="entry name" value="4pyrrol_syn_uPrphyn_synt_sf"/>
</dbReference>
<dbReference type="GO" id="GO:0006780">
    <property type="term" value="P:uroporphyrinogen III biosynthetic process"/>
    <property type="evidence" value="ECO:0007669"/>
    <property type="project" value="InterPro"/>
</dbReference>
<protein>
    <submittedName>
        <fullName evidence="2">Uroporphyrinogen-III synthase</fullName>
    </submittedName>
</protein>
<dbReference type="InterPro" id="IPR039793">
    <property type="entry name" value="UROS/Hem4"/>
</dbReference>
<dbReference type="KEGG" id="mpd:MCP_2923"/>
<sequence>MKRVALTKRVAVTRPAKFLPAAVEYLRSKGMEAVPVPMMEMVPRKNGDVDAFLERLSAGQVDVIILTSQNGFLFLLERLGDDVEHFLGLVEGVRVLAIGPKTKKALEAHAIWAKMVPSTYSSEGIVKEFSFPRKHVEVLRSDHGNPVLIKGLEAGGAIVHETILYDIVPLKGEAQEAFVREALAGSIDAFTFTSTMTARSLFMTAESMGVLPELKSAMNAKAVAVIGTPTAEFLRENGVRVDVVPRNFTFEEMIDDLAKAL</sequence>
<reference evidence="3" key="3">
    <citation type="journal article" date="2011" name="PLoS ONE">
        <title>Genome sequence of a mesophilic hydrogenotrophic methanogen Methanocella paludicola, the first cultivated representative of the order Methanocellales.</title>
        <authorList>
            <person name="Sakai S."/>
            <person name="Takaki Y."/>
            <person name="Shimamura S."/>
            <person name="Sekine M."/>
            <person name="Tajima T."/>
            <person name="Kosugi H."/>
            <person name="Ichikawa N."/>
            <person name="Tasumi E."/>
            <person name="Hiraki A.T."/>
            <person name="Shimizu A."/>
            <person name="Kato Y."/>
            <person name="Nishiko R."/>
            <person name="Mori K."/>
            <person name="Fujita N."/>
            <person name="Imachi H."/>
            <person name="Takai K."/>
        </authorList>
    </citation>
    <scope>NUCLEOTIDE SEQUENCE [LARGE SCALE GENOMIC DNA]</scope>
    <source>
        <strain evidence="3">DSM 17711 / JCM 13418 / NBRC 101707 / SANAE</strain>
    </source>
</reference>
<dbReference type="STRING" id="304371.MCP_2923"/>
<dbReference type="EMBL" id="AP011532">
    <property type="protein sequence ID" value="BAI62995.1"/>
    <property type="molecule type" value="Genomic_DNA"/>
</dbReference>
<evidence type="ECO:0000259" key="1">
    <source>
        <dbReference type="Pfam" id="PF02602"/>
    </source>
</evidence>
<dbReference type="AlphaFoldDB" id="D1Z2S3"/>
<dbReference type="GeneID" id="8682586"/>
<name>D1Z2S3_METPS</name>
<dbReference type="SUPFAM" id="SSF69618">
    <property type="entry name" value="HemD-like"/>
    <property type="match status" value="1"/>
</dbReference>
<dbReference type="Proteomes" id="UP000001882">
    <property type="component" value="Chromosome"/>
</dbReference>
<evidence type="ECO:0000313" key="2">
    <source>
        <dbReference type="EMBL" id="BAI62995.1"/>
    </source>
</evidence>
<keyword evidence="3" id="KW-1185">Reference proteome</keyword>
<reference evidence="2 3" key="1">
    <citation type="journal article" date="2007" name="Appl. Environ. Microbiol.">
        <title>Isolation of key methanogens for global methane emission from rice paddy fields: a novel isolate affiliated with the clone cluster rice cluster I.</title>
        <authorList>
            <person name="Sakai S."/>
            <person name="Imachi H."/>
            <person name="Sekiguchi Y."/>
            <person name="Ohashi A."/>
            <person name="Harada H."/>
            <person name="Kamagata Y."/>
        </authorList>
    </citation>
    <scope>NUCLEOTIDE SEQUENCE [LARGE SCALE GENOMIC DNA]</scope>
    <source>
        <strain evidence="3">DSM 17711 / JCM 13418 / NBRC 101707 / SANAE</strain>
    </source>
</reference>
<dbReference type="InParanoid" id="D1Z2S3"/>
<reference evidence="2 3" key="2">
    <citation type="journal article" date="2008" name="Int. J. Syst. Evol. Microbiol.">
        <title>Methanocella paludicola gen. nov., sp. nov., a methane-producing archaeon, the first isolate of the lineage 'Rice Cluster I', and proposal of the new archaeal order Methanocellales ord. nov.</title>
        <authorList>
            <person name="Sakai S."/>
            <person name="Imachi H."/>
            <person name="Hanada S."/>
            <person name="Ohashi A."/>
            <person name="Harada H."/>
            <person name="Kamagata Y."/>
        </authorList>
    </citation>
    <scope>NUCLEOTIDE SEQUENCE [LARGE SCALE GENOMIC DNA]</scope>
    <source>
        <strain evidence="3">DSM 17711 / JCM 13418 / NBRC 101707 / SANAE</strain>
    </source>
</reference>
<gene>
    <name evidence="2" type="primary">hemD</name>
    <name evidence="2" type="ordered locus">MCP_2923</name>
</gene>
<dbReference type="GO" id="GO:0004852">
    <property type="term" value="F:uroporphyrinogen-III synthase activity"/>
    <property type="evidence" value="ECO:0007669"/>
    <property type="project" value="InterPro"/>
</dbReference>